<keyword evidence="2" id="KW-1185">Reference proteome</keyword>
<proteinExistence type="predicted"/>
<protein>
    <submittedName>
        <fullName evidence="1">Uncharacterized protein</fullName>
    </submittedName>
</protein>
<name>A0ACB7S5W9_HYAAI</name>
<evidence type="ECO:0000313" key="2">
    <source>
        <dbReference type="Proteomes" id="UP000821845"/>
    </source>
</evidence>
<comment type="caution">
    <text evidence="1">The sequence shown here is derived from an EMBL/GenBank/DDBJ whole genome shotgun (WGS) entry which is preliminary data.</text>
</comment>
<reference evidence="1" key="1">
    <citation type="submission" date="2020-05" db="EMBL/GenBank/DDBJ databases">
        <title>Large-scale comparative analyses of tick genomes elucidate their genetic diversity and vector capacities.</title>
        <authorList>
            <person name="Jia N."/>
            <person name="Wang J."/>
            <person name="Shi W."/>
            <person name="Du L."/>
            <person name="Sun Y."/>
            <person name="Zhan W."/>
            <person name="Jiang J."/>
            <person name="Wang Q."/>
            <person name="Zhang B."/>
            <person name="Ji P."/>
            <person name="Sakyi L.B."/>
            <person name="Cui X."/>
            <person name="Yuan T."/>
            <person name="Jiang B."/>
            <person name="Yang W."/>
            <person name="Lam T.T.-Y."/>
            <person name="Chang Q."/>
            <person name="Ding S."/>
            <person name="Wang X."/>
            <person name="Zhu J."/>
            <person name="Ruan X."/>
            <person name="Zhao L."/>
            <person name="Wei J."/>
            <person name="Que T."/>
            <person name="Du C."/>
            <person name="Cheng J."/>
            <person name="Dai P."/>
            <person name="Han X."/>
            <person name="Huang E."/>
            <person name="Gao Y."/>
            <person name="Liu J."/>
            <person name="Shao H."/>
            <person name="Ye R."/>
            <person name="Li L."/>
            <person name="Wei W."/>
            <person name="Wang X."/>
            <person name="Wang C."/>
            <person name="Yang T."/>
            <person name="Huo Q."/>
            <person name="Li W."/>
            <person name="Guo W."/>
            <person name="Chen H."/>
            <person name="Zhou L."/>
            <person name="Ni X."/>
            <person name="Tian J."/>
            <person name="Zhou Y."/>
            <person name="Sheng Y."/>
            <person name="Liu T."/>
            <person name="Pan Y."/>
            <person name="Xia L."/>
            <person name="Li J."/>
            <person name="Zhao F."/>
            <person name="Cao W."/>
        </authorList>
    </citation>
    <scope>NUCLEOTIDE SEQUENCE</scope>
    <source>
        <strain evidence="1">Hyas-2018</strain>
    </source>
</reference>
<dbReference type="EMBL" id="CM023485">
    <property type="protein sequence ID" value="KAH6929900.1"/>
    <property type="molecule type" value="Genomic_DNA"/>
</dbReference>
<evidence type="ECO:0000313" key="1">
    <source>
        <dbReference type="EMBL" id="KAH6929900.1"/>
    </source>
</evidence>
<sequence>MASLASAPALPAAPAPSEGGDSWRWGQTGTRCSSDARRSKIALARALDTRDFGHGTCRRCAAGSMSRQRGAAVDDAGNVGNVDVDRGTRASGPSGAVLFERELRRRLASAERTGTFAIAASTCDHVCRVFVARAHLVRLLK</sequence>
<accession>A0ACB7S5W9</accession>
<dbReference type="Proteomes" id="UP000821845">
    <property type="component" value="Chromosome 5"/>
</dbReference>
<gene>
    <name evidence="1" type="ORF">HPB50_006621</name>
</gene>
<organism evidence="1 2">
    <name type="scientific">Hyalomma asiaticum</name>
    <name type="common">Tick</name>
    <dbReference type="NCBI Taxonomy" id="266040"/>
    <lineage>
        <taxon>Eukaryota</taxon>
        <taxon>Metazoa</taxon>
        <taxon>Ecdysozoa</taxon>
        <taxon>Arthropoda</taxon>
        <taxon>Chelicerata</taxon>
        <taxon>Arachnida</taxon>
        <taxon>Acari</taxon>
        <taxon>Parasitiformes</taxon>
        <taxon>Ixodida</taxon>
        <taxon>Ixodoidea</taxon>
        <taxon>Ixodidae</taxon>
        <taxon>Hyalomminae</taxon>
        <taxon>Hyalomma</taxon>
    </lineage>
</organism>